<keyword evidence="4" id="KW-0407">Ion channel</keyword>
<keyword evidence="1" id="KW-0813">Transport</keyword>
<evidence type="ECO:0000313" key="7">
    <source>
        <dbReference type="Proteomes" id="UP001162483"/>
    </source>
</evidence>
<evidence type="ECO:0000256" key="4">
    <source>
        <dbReference type="ARBA" id="ARBA00023303"/>
    </source>
</evidence>
<reference evidence="6" key="1">
    <citation type="submission" date="2023-05" db="EMBL/GenBank/DDBJ databases">
        <authorList>
            <person name="Stuckert A."/>
        </authorList>
    </citation>
    <scope>NUCLEOTIDE SEQUENCE</scope>
</reference>
<evidence type="ECO:0000256" key="1">
    <source>
        <dbReference type="ARBA" id="ARBA00022448"/>
    </source>
</evidence>
<gene>
    <name evidence="6" type="ORF">SPARVUS_LOCUS2937343</name>
</gene>
<keyword evidence="3" id="KW-0406">Ion transport</keyword>
<dbReference type="PANTHER" id="PTHR45628">
    <property type="entry name" value="VOLTAGE-DEPENDENT CALCIUM CHANNEL TYPE A SUBUNIT ALPHA-1"/>
    <property type="match status" value="1"/>
</dbReference>
<dbReference type="PANTHER" id="PTHR45628:SF39">
    <property type="entry name" value="VOLTAGE-DEPENDENT T-TYPE CALCIUM CHANNEL SUBUNIT ALPHA-1I"/>
    <property type="match status" value="1"/>
</dbReference>
<feature type="region of interest" description="Disordered" evidence="5">
    <location>
        <begin position="139"/>
        <end position="182"/>
    </location>
</feature>
<name>A0ABN9BIE6_9NEOB</name>
<dbReference type="EMBL" id="CATNWA010004151">
    <property type="protein sequence ID" value="CAI9547156.1"/>
    <property type="molecule type" value="Genomic_DNA"/>
</dbReference>
<evidence type="ECO:0000313" key="6">
    <source>
        <dbReference type="EMBL" id="CAI9547156.1"/>
    </source>
</evidence>
<comment type="caution">
    <text evidence="6">The sequence shown here is derived from an EMBL/GenBank/DDBJ whole genome shotgun (WGS) entry which is preliminary data.</text>
</comment>
<feature type="compositionally biased region" description="Polar residues" evidence="5">
    <location>
        <begin position="145"/>
        <end position="168"/>
    </location>
</feature>
<sequence length="200" mass="22578">MINLCLVVIATQFSETKQREHQLMQEQRALYLSSSTVASYAEPGDCYEEIFQYVCHILRKAKRRTVGLYTSLQSRRQSRIELSNAKLGINGKEQHQLWVCQKHSQLEYTPHAIVQPIAITLTSDLSNCPQCTKAKWDDGRKFTAPDSNRSSLEGTQGQNSETGSCGSTSELDKEKEEDSEEGFCERLCVEIRVKTQGHSG</sequence>
<keyword evidence="7" id="KW-1185">Reference proteome</keyword>
<organism evidence="6 7">
    <name type="scientific">Staurois parvus</name>
    <dbReference type="NCBI Taxonomy" id="386267"/>
    <lineage>
        <taxon>Eukaryota</taxon>
        <taxon>Metazoa</taxon>
        <taxon>Chordata</taxon>
        <taxon>Craniata</taxon>
        <taxon>Vertebrata</taxon>
        <taxon>Euteleostomi</taxon>
        <taxon>Amphibia</taxon>
        <taxon>Batrachia</taxon>
        <taxon>Anura</taxon>
        <taxon>Neobatrachia</taxon>
        <taxon>Ranoidea</taxon>
        <taxon>Ranidae</taxon>
        <taxon>Staurois</taxon>
    </lineage>
</organism>
<proteinExistence type="predicted"/>
<accession>A0ABN9BIE6</accession>
<evidence type="ECO:0000256" key="3">
    <source>
        <dbReference type="ARBA" id="ARBA00023065"/>
    </source>
</evidence>
<dbReference type="InterPro" id="IPR050599">
    <property type="entry name" value="VDCC_alpha-1_subunit"/>
</dbReference>
<evidence type="ECO:0000256" key="2">
    <source>
        <dbReference type="ARBA" id="ARBA00022882"/>
    </source>
</evidence>
<protein>
    <submittedName>
        <fullName evidence="6">Uncharacterized protein</fullName>
    </submittedName>
</protein>
<evidence type="ECO:0000256" key="5">
    <source>
        <dbReference type="SAM" id="MobiDB-lite"/>
    </source>
</evidence>
<dbReference type="Proteomes" id="UP001162483">
    <property type="component" value="Unassembled WGS sequence"/>
</dbReference>
<keyword evidence="2" id="KW-0851">Voltage-gated channel</keyword>